<evidence type="ECO:0000313" key="2">
    <source>
        <dbReference type="Proteomes" id="UP000831859"/>
    </source>
</evidence>
<dbReference type="Proteomes" id="UP000831859">
    <property type="component" value="Chromosome"/>
</dbReference>
<name>A0ABY4PHB7_9LACO</name>
<accession>A0ABY4PHB7</accession>
<organism evidence="1 2">
    <name type="scientific">Apilactobacillus apisilvae</name>
    <dbReference type="NCBI Taxonomy" id="2923364"/>
    <lineage>
        <taxon>Bacteria</taxon>
        <taxon>Bacillati</taxon>
        <taxon>Bacillota</taxon>
        <taxon>Bacilli</taxon>
        <taxon>Lactobacillales</taxon>
        <taxon>Lactobacillaceae</taxon>
        <taxon>Apilactobacillus</taxon>
    </lineage>
</organism>
<dbReference type="RefSeq" id="WP_249510775.1">
    <property type="nucleotide sequence ID" value="NZ_CP093362.1"/>
</dbReference>
<sequence>MKKVDFTRYDSIAIWSTPKSTDNLDSNREKLFKESYKEKYFEESWMNDINLDRVIVGQNPGKEGNKIDDNSLLAFHWNKNSNDYRLAAALYGTSFWGAFMTDLNSEFNSHSDQVDADVSDVEDLLDKMDKLKINKDAKILSIGGKSFHAFKKYNKEKYGIIMHNDNYDPIEVEGHKVIYIPHYSGSNNGSGANDWNTENVHRTIKKYN</sequence>
<evidence type="ECO:0008006" key="3">
    <source>
        <dbReference type="Google" id="ProtNLM"/>
    </source>
</evidence>
<dbReference type="EMBL" id="CP093362">
    <property type="protein sequence ID" value="UQS84792.1"/>
    <property type="molecule type" value="Genomic_DNA"/>
</dbReference>
<keyword evidence="2" id="KW-1185">Reference proteome</keyword>
<evidence type="ECO:0000313" key="1">
    <source>
        <dbReference type="EMBL" id="UQS84792.1"/>
    </source>
</evidence>
<reference evidence="1 2" key="1">
    <citation type="journal article" date="2022" name="Int. J. Syst. Evol. Microbiol.">
        <title>Apilactobacillus apisilvae sp. nov., Nicolia spurrieriana gen. nov. sp. nov., Bombilactobacillus folatiphilus sp. nov. and Bombilactobacillus thymidiniphilus sp. nov., four new lactic acid bacterial isolates from stingless bees Tetragonula carbonaria and Austroplebeia australis.</title>
        <authorList>
            <person name="Oliphant S.A."/>
            <person name="Watson-Haigh N.S."/>
            <person name="Sumby K.M."/>
            <person name="Gardner J."/>
            <person name="Groom S."/>
            <person name="Jiranek V."/>
        </authorList>
    </citation>
    <scope>NUCLEOTIDE SEQUENCE [LARGE SCALE GENOMIC DNA]</scope>
    <source>
        <strain evidence="1 2">SG5_A10</strain>
    </source>
</reference>
<gene>
    <name evidence="1" type="ORF">MOO46_05980</name>
</gene>
<proteinExistence type="predicted"/>
<protein>
    <recommendedName>
        <fullName evidence="3">Uracil-DNA glycosylase-like domain-containing protein</fullName>
    </recommendedName>
</protein>